<feature type="compositionally biased region" description="Polar residues" evidence="1">
    <location>
        <begin position="377"/>
        <end position="387"/>
    </location>
</feature>
<reference evidence="2 3" key="1">
    <citation type="submission" date="2017-11" db="EMBL/GenBank/DDBJ databases">
        <title>De novo assembly and phasing of dikaryotic genomes from two isolates of Puccinia coronata f. sp. avenae, the causal agent of oat crown rust.</title>
        <authorList>
            <person name="Miller M.E."/>
            <person name="Zhang Y."/>
            <person name="Omidvar V."/>
            <person name="Sperschneider J."/>
            <person name="Schwessinger B."/>
            <person name="Raley C."/>
            <person name="Palmer J.M."/>
            <person name="Garnica D."/>
            <person name="Upadhyaya N."/>
            <person name="Rathjen J."/>
            <person name="Taylor J.M."/>
            <person name="Park R.F."/>
            <person name="Dodds P.N."/>
            <person name="Hirsch C.D."/>
            <person name="Kianian S.F."/>
            <person name="Figueroa M."/>
        </authorList>
    </citation>
    <scope>NUCLEOTIDE SEQUENCE [LARGE SCALE GENOMIC DNA]</scope>
    <source>
        <strain evidence="2">12SD80</strain>
    </source>
</reference>
<evidence type="ECO:0000313" key="3">
    <source>
        <dbReference type="Proteomes" id="UP000235392"/>
    </source>
</evidence>
<feature type="compositionally biased region" description="Basic and acidic residues" evidence="1">
    <location>
        <begin position="626"/>
        <end position="635"/>
    </location>
</feature>
<dbReference type="PANTHER" id="PTHR10131:SF94">
    <property type="entry name" value="TNF RECEPTOR-ASSOCIATED FACTOR 4"/>
    <property type="match status" value="1"/>
</dbReference>
<gene>
    <name evidence="2" type="ORF">PCASD_22689</name>
</gene>
<dbReference type="SUPFAM" id="SSF57850">
    <property type="entry name" value="RING/U-box"/>
    <property type="match status" value="1"/>
</dbReference>
<dbReference type="AlphaFoldDB" id="A0A2N5SBQ0"/>
<feature type="region of interest" description="Disordered" evidence="1">
    <location>
        <begin position="657"/>
        <end position="743"/>
    </location>
</feature>
<dbReference type="InterPro" id="IPR013083">
    <property type="entry name" value="Znf_RING/FYVE/PHD"/>
</dbReference>
<dbReference type="Gene3D" id="3.30.40.10">
    <property type="entry name" value="Zinc/RING finger domain, C3HC4 (zinc finger)"/>
    <property type="match status" value="1"/>
</dbReference>
<protein>
    <submittedName>
        <fullName evidence="2">Uncharacterized protein</fullName>
    </submittedName>
</protein>
<accession>A0A2N5SBQ0</accession>
<evidence type="ECO:0000313" key="2">
    <source>
        <dbReference type="EMBL" id="PLW10667.1"/>
    </source>
</evidence>
<dbReference type="PANTHER" id="PTHR10131">
    <property type="entry name" value="TNF RECEPTOR ASSOCIATED FACTOR"/>
    <property type="match status" value="1"/>
</dbReference>
<feature type="compositionally biased region" description="Low complexity" evidence="1">
    <location>
        <begin position="205"/>
        <end position="223"/>
    </location>
</feature>
<evidence type="ECO:0000256" key="1">
    <source>
        <dbReference type="SAM" id="MobiDB-lite"/>
    </source>
</evidence>
<organism evidence="2 3">
    <name type="scientific">Puccinia coronata f. sp. avenae</name>
    <dbReference type="NCBI Taxonomy" id="200324"/>
    <lineage>
        <taxon>Eukaryota</taxon>
        <taxon>Fungi</taxon>
        <taxon>Dikarya</taxon>
        <taxon>Basidiomycota</taxon>
        <taxon>Pucciniomycotina</taxon>
        <taxon>Pucciniomycetes</taxon>
        <taxon>Pucciniales</taxon>
        <taxon>Pucciniaceae</taxon>
        <taxon>Puccinia</taxon>
    </lineage>
</organism>
<comment type="caution">
    <text evidence="2">The sequence shown here is derived from an EMBL/GenBank/DDBJ whole genome shotgun (WGS) entry which is preliminary data.</text>
</comment>
<name>A0A2N5SBQ0_9BASI</name>
<feature type="region of interest" description="Disordered" evidence="1">
    <location>
        <begin position="327"/>
        <end position="387"/>
    </location>
</feature>
<feature type="compositionally biased region" description="Polar residues" evidence="1">
    <location>
        <begin position="616"/>
        <end position="625"/>
    </location>
</feature>
<feature type="region of interest" description="Disordered" evidence="1">
    <location>
        <begin position="164"/>
        <end position="186"/>
    </location>
</feature>
<feature type="compositionally biased region" description="Low complexity" evidence="1">
    <location>
        <begin position="681"/>
        <end position="715"/>
    </location>
</feature>
<proteinExistence type="predicted"/>
<feature type="region of interest" description="Disordered" evidence="1">
    <location>
        <begin position="598"/>
        <end position="635"/>
    </location>
</feature>
<sequence length="743" mass="81400">MQSPPTEASPESAFTPDDDVFDYLAEPNENLICPICRNPFIEPVMCESTDHVFCRIVRPFDIPPYLLIFILVDSICFRIQCLIKSLEISPTCPIDRLPLSLSLVIPAPKLITKLVDELLVSCPFKSKLGCSFVCQRDLIAAHLRSHQTHFDHPDLCSYIAPQHQDPPPSNLTASQPSLPQHFTSTPSPQLRFQWVTGRAVFVPDPSNLSSSSSPGQMSSNTNSTQDESESTHCPFERFGCSFVGTCETINELHLPPYPDLSASSEDSRCPFLSVREILYWFEHLEARNLELKEQLSRSLVQRSELTSVLDNLKASFRQLWLSRQSGHHNPPLVDPPTHHSSPFAPVQPPSTFPRSECPDDLTTVLSNPSPIGMSIPDLSSPTRRSSDSFLHMNSSRMNYDSLNGHRLKYFDHYPSHSGLPGQFYRALGSASSPSKAKIRVSTFLRRGEIVTPTSDNFDHPALLSEPSIGPLSQHATCISPQISELTASPRPADSPHSPARSSPYNMFNIPSFSHPHIESSHNVQDPHAYLLKQASPFRSSHASETISHTPRFEPMNEHAGLLNGKISALVDTIQSTLSAWHLPGRIVLPSDLGACDRAGPDRRKQAHGAAAHQGLISESTLSDSAAETRRIGSDEQQKVLTSLAKIEQLIGALIDQAPTSRAPADSSLGNPSRQPSKLACTPSPSLNSLSPPLSASHLSPHTPLTPSSSRATSHSSSDDLMIPSGSTSCSAHYYPSSVRPMKL</sequence>
<feature type="compositionally biased region" description="Polar residues" evidence="1">
    <location>
        <begin position="170"/>
        <end position="186"/>
    </location>
</feature>
<dbReference type="EMBL" id="PGCI01000954">
    <property type="protein sequence ID" value="PLW10667.1"/>
    <property type="molecule type" value="Genomic_DNA"/>
</dbReference>
<feature type="region of interest" description="Disordered" evidence="1">
    <location>
        <begin position="205"/>
        <end position="230"/>
    </location>
</feature>
<dbReference type="Proteomes" id="UP000235392">
    <property type="component" value="Unassembled WGS sequence"/>
</dbReference>